<name>A0A6S6W2L5_9PLEO</name>
<dbReference type="InterPro" id="IPR011009">
    <property type="entry name" value="Kinase-like_dom_sf"/>
</dbReference>
<reference evidence="1" key="1">
    <citation type="submission" date="2021-02" db="EMBL/GenBank/DDBJ databases">
        <authorList>
            <person name="Syme A R."/>
            <person name="Syme A R."/>
            <person name="Moolhuijzen P."/>
        </authorList>
    </citation>
    <scope>NUCLEOTIDE SEQUENCE</scope>
    <source>
        <strain evidence="1">W1-1</strain>
    </source>
</reference>
<proteinExistence type="predicted"/>
<accession>A0A6S6W2L5</accession>
<evidence type="ECO:0000313" key="1">
    <source>
        <dbReference type="EMBL" id="CAE7175161.1"/>
    </source>
</evidence>
<dbReference type="Proteomes" id="UP000472372">
    <property type="component" value="Chromosome 5"/>
</dbReference>
<protein>
    <submittedName>
        <fullName evidence="1">Uncharacterized protein</fullName>
    </submittedName>
</protein>
<dbReference type="EMBL" id="HG992981">
    <property type="protein sequence ID" value="CAE7175161.1"/>
    <property type="molecule type" value="Genomic_DNA"/>
</dbReference>
<organism evidence="1 2">
    <name type="scientific">Pyrenophora teres f. teres</name>
    <dbReference type="NCBI Taxonomy" id="97479"/>
    <lineage>
        <taxon>Eukaryota</taxon>
        <taxon>Fungi</taxon>
        <taxon>Dikarya</taxon>
        <taxon>Ascomycota</taxon>
        <taxon>Pezizomycotina</taxon>
        <taxon>Dothideomycetes</taxon>
        <taxon>Pleosporomycetidae</taxon>
        <taxon>Pleosporales</taxon>
        <taxon>Pleosporineae</taxon>
        <taxon>Pleosporaceae</taxon>
        <taxon>Pyrenophora</taxon>
    </lineage>
</organism>
<dbReference type="AlphaFoldDB" id="A0A6S6W2L5"/>
<sequence length="101" mass="10993">MSSDLQVAVRAYLSLSLSLVQEPTTAATLLKHQLSPSPIHGITLEKFLRHPPTSIHATVIFAIFFKLMNAPAPLHKRHVLHGNICPENIILGIPAATSLLD</sequence>
<dbReference type="GO" id="GO:0005524">
    <property type="term" value="F:ATP binding"/>
    <property type="evidence" value="ECO:0007669"/>
    <property type="project" value="InterPro"/>
</dbReference>
<dbReference type="PROSITE" id="PS50011">
    <property type="entry name" value="PROTEIN_KINASE_DOM"/>
    <property type="match status" value="1"/>
</dbReference>
<gene>
    <name evidence="1" type="ORF">PTTW11_05760</name>
</gene>
<dbReference type="InterPro" id="IPR000719">
    <property type="entry name" value="Prot_kinase_dom"/>
</dbReference>
<dbReference type="GO" id="GO:0004672">
    <property type="term" value="F:protein kinase activity"/>
    <property type="evidence" value="ECO:0007669"/>
    <property type="project" value="InterPro"/>
</dbReference>
<evidence type="ECO:0000313" key="2">
    <source>
        <dbReference type="Proteomes" id="UP000472372"/>
    </source>
</evidence>
<dbReference type="SUPFAM" id="SSF56112">
    <property type="entry name" value="Protein kinase-like (PK-like)"/>
    <property type="match status" value="1"/>
</dbReference>